<evidence type="ECO:0000259" key="1">
    <source>
        <dbReference type="Pfam" id="PF13087"/>
    </source>
</evidence>
<dbReference type="OrthoDB" id="2423195at2759"/>
<comment type="caution">
    <text evidence="2">The sequence shown here is derived from an EMBL/GenBank/DDBJ whole genome shotgun (WGS) entry which is preliminary data.</text>
</comment>
<sequence length="144" mass="16360">MVWKIIRYLAQQGYGTEKLVVLIGIMTPCSMTLIRMISSMPDLVPSAEITSKKRIRFATIDNHQDEENDIVIASLTRSNESNDIGYSRTGKELWGKFFELVKQGDCMYEGFPIRCQRHSDRTVLITSASEFDTLCPNGGCTEIW</sequence>
<protein>
    <recommendedName>
        <fullName evidence="1">DNA2/NAM7 helicase-like C-terminal domain-containing protein</fullName>
    </recommendedName>
</protein>
<evidence type="ECO:0000313" key="2">
    <source>
        <dbReference type="EMBL" id="KAG1814631.1"/>
    </source>
</evidence>
<feature type="domain" description="DNA2/NAM7 helicase-like C-terminal" evidence="1">
    <location>
        <begin position="2"/>
        <end position="87"/>
    </location>
</feature>
<dbReference type="GeneID" id="64629915"/>
<reference evidence="2" key="1">
    <citation type="journal article" date="2020" name="New Phytol.">
        <title>Comparative genomics reveals dynamic genome evolution in host specialist ectomycorrhizal fungi.</title>
        <authorList>
            <person name="Lofgren L.A."/>
            <person name="Nguyen N.H."/>
            <person name="Vilgalys R."/>
            <person name="Ruytinx J."/>
            <person name="Liao H.L."/>
            <person name="Branco S."/>
            <person name="Kuo A."/>
            <person name="LaButti K."/>
            <person name="Lipzen A."/>
            <person name="Andreopoulos W."/>
            <person name="Pangilinan J."/>
            <person name="Riley R."/>
            <person name="Hundley H."/>
            <person name="Na H."/>
            <person name="Barry K."/>
            <person name="Grigoriev I.V."/>
            <person name="Stajich J.E."/>
            <person name="Kennedy P.G."/>
        </authorList>
    </citation>
    <scope>NUCLEOTIDE SEQUENCE</scope>
    <source>
        <strain evidence="2">MN1</strain>
    </source>
</reference>
<accession>A0A9P7E8V5</accession>
<dbReference type="AlphaFoldDB" id="A0A9P7E8V5"/>
<dbReference type="RefSeq" id="XP_041191967.1">
    <property type="nucleotide sequence ID" value="XM_041335898.1"/>
</dbReference>
<dbReference type="InterPro" id="IPR041679">
    <property type="entry name" value="DNA2/NAM7-like_C"/>
</dbReference>
<evidence type="ECO:0000313" key="3">
    <source>
        <dbReference type="Proteomes" id="UP000807769"/>
    </source>
</evidence>
<gene>
    <name evidence="2" type="ORF">BJ212DRAFT_1361011</name>
</gene>
<dbReference type="Gene3D" id="3.40.50.300">
    <property type="entry name" value="P-loop containing nucleotide triphosphate hydrolases"/>
    <property type="match status" value="1"/>
</dbReference>
<dbReference type="Proteomes" id="UP000807769">
    <property type="component" value="Unassembled WGS sequence"/>
</dbReference>
<organism evidence="2 3">
    <name type="scientific">Suillus subaureus</name>
    <dbReference type="NCBI Taxonomy" id="48587"/>
    <lineage>
        <taxon>Eukaryota</taxon>
        <taxon>Fungi</taxon>
        <taxon>Dikarya</taxon>
        <taxon>Basidiomycota</taxon>
        <taxon>Agaricomycotina</taxon>
        <taxon>Agaricomycetes</taxon>
        <taxon>Agaricomycetidae</taxon>
        <taxon>Boletales</taxon>
        <taxon>Suillineae</taxon>
        <taxon>Suillaceae</taxon>
        <taxon>Suillus</taxon>
    </lineage>
</organism>
<proteinExistence type="predicted"/>
<dbReference type="EMBL" id="JABBWG010000020">
    <property type="protein sequence ID" value="KAG1814631.1"/>
    <property type="molecule type" value="Genomic_DNA"/>
</dbReference>
<name>A0A9P7E8V5_9AGAM</name>
<dbReference type="InterPro" id="IPR027417">
    <property type="entry name" value="P-loop_NTPase"/>
</dbReference>
<dbReference type="Pfam" id="PF13087">
    <property type="entry name" value="AAA_12"/>
    <property type="match status" value="1"/>
</dbReference>
<keyword evidence="3" id="KW-1185">Reference proteome</keyword>